<dbReference type="AlphaFoldDB" id="A0AAV6UPV7"/>
<evidence type="ECO:0000256" key="12">
    <source>
        <dbReference type="SAM" id="Phobius"/>
    </source>
</evidence>
<keyword evidence="5 12" id="KW-1133">Transmembrane helix</keyword>
<evidence type="ECO:0000256" key="2">
    <source>
        <dbReference type="ARBA" id="ARBA00022448"/>
    </source>
</evidence>
<feature type="transmembrane region" description="Helical" evidence="12">
    <location>
        <begin position="112"/>
        <end position="132"/>
    </location>
</feature>
<dbReference type="InterPro" id="IPR052192">
    <property type="entry name" value="Insect_Ionotropic_Sensory_Rcpt"/>
</dbReference>
<feature type="transmembrane region" description="Helical" evidence="12">
    <location>
        <begin position="175"/>
        <end position="199"/>
    </location>
</feature>
<feature type="domain" description="Ionotropic glutamate receptor L-glutamate and glycine-binding" evidence="13">
    <location>
        <begin position="13"/>
        <end position="93"/>
    </location>
</feature>
<proteinExistence type="predicted"/>
<feature type="transmembrane region" description="Helical" evidence="12">
    <location>
        <begin position="369"/>
        <end position="390"/>
    </location>
</feature>
<keyword evidence="9" id="KW-0325">Glycoprotein</keyword>
<keyword evidence="3" id="KW-1003">Cell membrane</keyword>
<keyword evidence="8" id="KW-0675">Receptor</keyword>
<dbReference type="GO" id="GO:0005886">
    <property type="term" value="C:plasma membrane"/>
    <property type="evidence" value="ECO:0007669"/>
    <property type="project" value="UniProtKB-SubCell"/>
</dbReference>
<dbReference type="InterPro" id="IPR019594">
    <property type="entry name" value="Glu/Gly-bd"/>
</dbReference>
<dbReference type="EMBL" id="JAFNEN010000339">
    <property type="protein sequence ID" value="KAG8185326.1"/>
    <property type="molecule type" value="Genomic_DNA"/>
</dbReference>
<keyword evidence="7 12" id="KW-0472">Membrane</keyword>
<evidence type="ECO:0000256" key="4">
    <source>
        <dbReference type="ARBA" id="ARBA00022692"/>
    </source>
</evidence>
<accession>A0AAV6UPV7</accession>
<evidence type="ECO:0000256" key="6">
    <source>
        <dbReference type="ARBA" id="ARBA00023065"/>
    </source>
</evidence>
<keyword evidence="4 12" id="KW-0812">Transmembrane</keyword>
<dbReference type="Gene3D" id="3.40.190.10">
    <property type="entry name" value="Periplasmic binding protein-like II"/>
    <property type="match status" value="1"/>
</dbReference>
<keyword evidence="11" id="KW-0407">Ion channel</keyword>
<keyword evidence="10" id="KW-1071">Ligand-gated ion channel</keyword>
<dbReference type="Pfam" id="PF10613">
    <property type="entry name" value="Lig_chan-Glu_bd"/>
    <property type="match status" value="1"/>
</dbReference>
<evidence type="ECO:0000256" key="10">
    <source>
        <dbReference type="ARBA" id="ARBA00023286"/>
    </source>
</evidence>
<dbReference type="SUPFAM" id="SSF53850">
    <property type="entry name" value="Periplasmic binding protein-like II"/>
    <property type="match status" value="1"/>
</dbReference>
<comment type="subcellular location">
    <subcellularLocation>
        <location evidence="1">Cell membrane</location>
        <topology evidence="1">Multi-pass membrane protein</topology>
    </subcellularLocation>
</comment>
<evidence type="ECO:0000256" key="1">
    <source>
        <dbReference type="ARBA" id="ARBA00004651"/>
    </source>
</evidence>
<evidence type="ECO:0000256" key="7">
    <source>
        <dbReference type="ARBA" id="ARBA00023136"/>
    </source>
</evidence>
<sequence length="408" mass="46459">MRSKADGSIYGIGGMDFHLLQMLSTFYPFRYEIVNRKDYVFQKFNDKGELIGIMGMLKNGEVDMAVARMAQTPFRMEITDFSAAYMLDTVVFVTAAPGIRQGDFPFIEPFQPMVWCFLLLSLPISSMIIYLLSCPKIRKGTLLSGWMLESQKLVALLLGQGSYVSYQKTKVQVFMYHWVISKTVLVFSYCSILLAFLMVPRRETPLRSVQELKEAVVSGKYQFATFRGTSLLSNLNETQDSVFKVLADHIRTHPENILAPKDDAYIKILTSKRLAVLMRKSYFTTAASEFGLDRFHIPEDNFGYTIGCVVMRKGLGMVERLNRLIHRVSQAGLYAKELEYEAFRTKIKHAKPEPPATKRSLSFTDIKSALQLLGAGLLASTCCLIGEICIHRWQTSKKKRKSMRRKAF</sequence>
<evidence type="ECO:0000256" key="9">
    <source>
        <dbReference type="ARBA" id="ARBA00023180"/>
    </source>
</evidence>
<comment type="caution">
    <text evidence="14">The sequence shown here is derived from an EMBL/GenBank/DDBJ whole genome shotgun (WGS) entry which is preliminary data.</text>
</comment>
<evidence type="ECO:0000313" key="15">
    <source>
        <dbReference type="Proteomes" id="UP000827092"/>
    </source>
</evidence>
<keyword evidence="15" id="KW-1185">Reference proteome</keyword>
<keyword evidence="2" id="KW-0813">Transport</keyword>
<evidence type="ECO:0000256" key="8">
    <source>
        <dbReference type="ARBA" id="ARBA00023170"/>
    </source>
</evidence>
<reference evidence="14 15" key="1">
    <citation type="journal article" date="2022" name="Nat. Ecol. Evol.">
        <title>A masculinizing supergene underlies an exaggerated male reproductive morph in a spider.</title>
        <authorList>
            <person name="Hendrickx F."/>
            <person name="De Corte Z."/>
            <person name="Sonet G."/>
            <person name="Van Belleghem S.M."/>
            <person name="Kostlbacher S."/>
            <person name="Vangestel C."/>
        </authorList>
    </citation>
    <scope>NUCLEOTIDE SEQUENCE [LARGE SCALE GENOMIC DNA]</scope>
    <source>
        <strain evidence="14">W744_W776</strain>
    </source>
</reference>
<evidence type="ECO:0000313" key="14">
    <source>
        <dbReference type="EMBL" id="KAG8185326.1"/>
    </source>
</evidence>
<evidence type="ECO:0000256" key="5">
    <source>
        <dbReference type="ARBA" id="ARBA00022989"/>
    </source>
</evidence>
<dbReference type="PANTHER" id="PTHR42643:SF24">
    <property type="entry name" value="IONOTROPIC RECEPTOR 60A"/>
    <property type="match status" value="1"/>
</dbReference>
<evidence type="ECO:0000256" key="3">
    <source>
        <dbReference type="ARBA" id="ARBA00022475"/>
    </source>
</evidence>
<dbReference type="GO" id="GO:0015276">
    <property type="term" value="F:ligand-gated monoatomic ion channel activity"/>
    <property type="evidence" value="ECO:0007669"/>
    <property type="project" value="InterPro"/>
</dbReference>
<dbReference type="Proteomes" id="UP000827092">
    <property type="component" value="Unassembled WGS sequence"/>
</dbReference>
<name>A0AAV6UPV7_9ARAC</name>
<evidence type="ECO:0000259" key="13">
    <source>
        <dbReference type="Pfam" id="PF10613"/>
    </source>
</evidence>
<dbReference type="PANTHER" id="PTHR42643">
    <property type="entry name" value="IONOTROPIC RECEPTOR 20A-RELATED"/>
    <property type="match status" value="1"/>
</dbReference>
<protein>
    <recommendedName>
        <fullName evidence="13">Ionotropic glutamate receptor L-glutamate and glycine-binding domain-containing protein</fullName>
    </recommendedName>
</protein>
<gene>
    <name evidence="14" type="ORF">JTE90_008231</name>
</gene>
<evidence type="ECO:0000256" key="11">
    <source>
        <dbReference type="ARBA" id="ARBA00023303"/>
    </source>
</evidence>
<organism evidence="14 15">
    <name type="scientific">Oedothorax gibbosus</name>
    <dbReference type="NCBI Taxonomy" id="931172"/>
    <lineage>
        <taxon>Eukaryota</taxon>
        <taxon>Metazoa</taxon>
        <taxon>Ecdysozoa</taxon>
        <taxon>Arthropoda</taxon>
        <taxon>Chelicerata</taxon>
        <taxon>Arachnida</taxon>
        <taxon>Araneae</taxon>
        <taxon>Araneomorphae</taxon>
        <taxon>Entelegynae</taxon>
        <taxon>Araneoidea</taxon>
        <taxon>Linyphiidae</taxon>
        <taxon>Erigoninae</taxon>
        <taxon>Oedothorax</taxon>
    </lineage>
</organism>
<keyword evidence="6" id="KW-0406">Ion transport</keyword>
<feature type="transmembrane region" description="Helical" evidence="12">
    <location>
        <begin position="78"/>
        <end position="100"/>
    </location>
</feature>
<dbReference type="Gene3D" id="1.10.287.70">
    <property type="match status" value="1"/>
</dbReference>